<proteinExistence type="predicted"/>
<dbReference type="Proteomes" id="UP000677228">
    <property type="component" value="Unassembled WGS sequence"/>
</dbReference>
<reference evidence="1" key="1">
    <citation type="submission" date="2021-02" db="EMBL/GenBank/DDBJ databases">
        <authorList>
            <person name="Nowell W R."/>
        </authorList>
    </citation>
    <scope>NUCLEOTIDE SEQUENCE</scope>
</reference>
<dbReference type="AlphaFoldDB" id="A0A813W826"/>
<dbReference type="EMBL" id="CAJNOQ010000947">
    <property type="protein sequence ID" value="CAF0853749.1"/>
    <property type="molecule type" value="Genomic_DNA"/>
</dbReference>
<dbReference type="EMBL" id="CAJNOK010019956">
    <property type="protein sequence ID" value="CAF1308658.1"/>
    <property type="molecule type" value="Genomic_DNA"/>
</dbReference>
<evidence type="ECO:0000313" key="5">
    <source>
        <dbReference type="Proteomes" id="UP000663829"/>
    </source>
</evidence>
<dbReference type="Proteomes" id="UP000663829">
    <property type="component" value="Unassembled WGS sequence"/>
</dbReference>
<keyword evidence="5" id="KW-1185">Reference proteome</keyword>
<name>A0A813W826_9BILA</name>
<dbReference type="Proteomes" id="UP000682733">
    <property type="component" value="Unassembled WGS sequence"/>
</dbReference>
<dbReference type="EMBL" id="CAJOBC010000948">
    <property type="protein sequence ID" value="CAF3641669.1"/>
    <property type="molecule type" value="Genomic_DNA"/>
</dbReference>
<protein>
    <recommendedName>
        <fullName evidence="6">Ubiquitin-like domain-containing protein</fullName>
    </recommendedName>
</protein>
<comment type="caution">
    <text evidence="1">The sequence shown here is derived from an EMBL/GenBank/DDBJ whole genome shotgun (WGS) entry which is preliminary data.</text>
</comment>
<dbReference type="InterPro" id="IPR029071">
    <property type="entry name" value="Ubiquitin-like_domsf"/>
</dbReference>
<dbReference type="SUPFAM" id="SSF54236">
    <property type="entry name" value="Ubiquitin-like"/>
    <property type="match status" value="1"/>
</dbReference>
<evidence type="ECO:0000313" key="4">
    <source>
        <dbReference type="EMBL" id="CAF4116119.1"/>
    </source>
</evidence>
<organism evidence="1 5">
    <name type="scientific">Didymodactylos carnosus</name>
    <dbReference type="NCBI Taxonomy" id="1234261"/>
    <lineage>
        <taxon>Eukaryota</taxon>
        <taxon>Metazoa</taxon>
        <taxon>Spiralia</taxon>
        <taxon>Gnathifera</taxon>
        <taxon>Rotifera</taxon>
        <taxon>Eurotatoria</taxon>
        <taxon>Bdelloidea</taxon>
        <taxon>Philodinida</taxon>
        <taxon>Philodinidae</taxon>
        <taxon>Didymodactylos</taxon>
    </lineage>
</organism>
<evidence type="ECO:0008006" key="6">
    <source>
        <dbReference type="Google" id="ProtNLM"/>
    </source>
</evidence>
<evidence type="ECO:0000313" key="3">
    <source>
        <dbReference type="EMBL" id="CAF3641669.1"/>
    </source>
</evidence>
<evidence type="ECO:0000313" key="1">
    <source>
        <dbReference type="EMBL" id="CAF0853749.1"/>
    </source>
</evidence>
<dbReference type="Gene3D" id="3.10.20.90">
    <property type="entry name" value="Phosphatidylinositol 3-kinase Catalytic Subunit, Chain A, domain 1"/>
    <property type="match status" value="1"/>
</dbReference>
<dbReference type="EMBL" id="CAJOBA010041542">
    <property type="protein sequence ID" value="CAF4116119.1"/>
    <property type="molecule type" value="Genomic_DNA"/>
</dbReference>
<evidence type="ECO:0000313" key="2">
    <source>
        <dbReference type="EMBL" id="CAF1308658.1"/>
    </source>
</evidence>
<gene>
    <name evidence="1" type="ORF">GPM918_LOCUS6214</name>
    <name evidence="2" type="ORF">OVA965_LOCUS28878</name>
    <name evidence="3" type="ORF">SRO942_LOCUS6224</name>
    <name evidence="4" type="ORF">TMI583_LOCUS29641</name>
</gene>
<sequence length="137" mass="15635">MNSCFSDDDTTTGNSNNLKLIIKHASKTYHLNIDCQEFATKLKQWEAISSHIHVSSDKMKLICKGKCYTKENCHEFNVTPNMTCMLIGEIDEDETDVNKTDIDCLVRQLKTDRNTAIRALKKYPDIVDAILYIGNMI</sequence>
<accession>A0A813W826</accession>
<dbReference type="OrthoDB" id="3169036at2759"/>
<dbReference type="Proteomes" id="UP000681722">
    <property type="component" value="Unassembled WGS sequence"/>
</dbReference>